<dbReference type="PANTHER" id="PTHR30472:SF37">
    <property type="entry name" value="FE(3+) DICITRATE TRANSPORT SYSTEM PERMEASE PROTEIN FECD-RELATED"/>
    <property type="match status" value="1"/>
</dbReference>
<evidence type="ECO:0000256" key="1">
    <source>
        <dbReference type="ARBA" id="ARBA00004651"/>
    </source>
</evidence>
<protein>
    <submittedName>
        <fullName evidence="9">Iron complex transport system permease protein</fullName>
    </submittedName>
</protein>
<feature type="transmembrane region" description="Helical" evidence="8">
    <location>
        <begin position="661"/>
        <end position="680"/>
    </location>
</feature>
<organism evidence="9 10">
    <name type="scientific">Aureibacillus halotolerans</name>
    <dbReference type="NCBI Taxonomy" id="1508390"/>
    <lineage>
        <taxon>Bacteria</taxon>
        <taxon>Bacillati</taxon>
        <taxon>Bacillota</taxon>
        <taxon>Bacilli</taxon>
        <taxon>Bacillales</taxon>
        <taxon>Bacillaceae</taxon>
        <taxon>Aureibacillus</taxon>
    </lineage>
</organism>
<keyword evidence="6 8" id="KW-1133">Transmembrane helix</keyword>
<comment type="similarity">
    <text evidence="2">Belongs to the binding-protein-dependent transport system permease family. FecCD subfamily.</text>
</comment>
<gene>
    <name evidence="9" type="ORF">EV213_11418</name>
</gene>
<evidence type="ECO:0000256" key="5">
    <source>
        <dbReference type="ARBA" id="ARBA00022692"/>
    </source>
</evidence>
<dbReference type="Gene3D" id="1.10.3470.10">
    <property type="entry name" value="ABC transporter involved in vitamin B12 uptake, BtuC"/>
    <property type="match status" value="2"/>
</dbReference>
<name>A0A4R6TYM2_9BACI</name>
<comment type="caution">
    <text evidence="9">The sequence shown here is derived from an EMBL/GenBank/DDBJ whole genome shotgun (WGS) entry which is preliminary data.</text>
</comment>
<evidence type="ECO:0000256" key="2">
    <source>
        <dbReference type="ARBA" id="ARBA00007935"/>
    </source>
</evidence>
<dbReference type="Proteomes" id="UP000295632">
    <property type="component" value="Unassembled WGS sequence"/>
</dbReference>
<evidence type="ECO:0000256" key="4">
    <source>
        <dbReference type="ARBA" id="ARBA00022475"/>
    </source>
</evidence>
<evidence type="ECO:0000256" key="3">
    <source>
        <dbReference type="ARBA" id="ARBA00022448"/>
    </source>
</evidence>
<evidence type="ECO:0000256" key="8">
    <source>
        <dbReference type="SAM" id="Phobius"/>
    </source>
</evidence>
<feature type="transmembrane region" description="Helical" evidence="8">
    <location>
        <begin position="418"/>
        <end position="435"/>
    </location>
</feature>
<feature type="transmembrane region" description="Helical" evidence="8">
    <location>
        <begin position="249"/>
        <end position="273"/>
    </location>
</feature>
<dbReference type="PANTHER" id="PTHR30472">
    <property type="entry name" value="FERRIC ENTEROBACTIN TRANSPORT SYSTEM PERMEASE PROTEIN"/>
    <property type="match status" value="1"/>
</dbReference>
<feature type="transmembrane region" description="Helical" evidence="8">
    <location>
        <begin position="160"/>
        <end position="180"/>
    </location>
</feature>
<reference evidence="9 10" key="1">
    <citation type="submission" date="2019-03" db="EMBL/GenBank/DDBJ databases">
        <title>Genomic Encyclopedia of Type Strains, Phase IV (KMG-IV): sequencing the most valuable type-strain genomes for metagenomic binning, comparative biology and taxonomic classification.</title>
        <authorList>
            <person name="Goeker M."/>
        </authorList>
    </citation>
    <scope>NUCLEOTIDE SEQUENCE [LARGE SCALE GENOMIC DNA]</scope>
    <source>
        <strain evidence="9 10">DSM 28697</strain>
    </source>
</reference>
<keyword evidence="4" id="KW-1003">Cell membrane</keyword>
<feature type="transmembrane region" description="Helical" evidence="8">
    <location>
        <begin position="548"/>
        <end position="569"/>
    </location>
</feature>
<sequence length="687" mass="71856">MSVALGKKSLIKAIPFRLAAIFGGGLFALVLLMFASLCIGEAPIQVGTVVDALMNRQDTMDHNLIWDIRLPRMVLGLFAGGALAVAGALLQTITRNPLAASDTLGINAGAYFMVVLGTIFFPSVLQASPFLIAVLGGTGAATLAFVMAGGPTANPIRLTLAGMIVSLVIASLTSALHIFFSEQSKSLFVWGAGSLSQINWDGVLYVWPWIVGGILLVWLYSTQFDILRMDEATAQSLGQKVKRVKMTGLVLAILLAAIVVSVVGPIGFVGLVAPHLVKLAGLRTYRVMIPAVVLWGSVLITGADVLARFVRSGSMGELPVGAVMAIIGAPWLIWFVMRKMQGLFSNVGNVSMSVGSKPLRLPFKRLFIGGGLVIVALILVSMTIGATQVPLIQLWKNLIGAGAEDQFSVLLNLRLPRTLVAAGAGVALAVSGVLIQSSVRNPLADASIVGVTSGAGLAALLVMVVWPELPSALLPVAAVIGSVAAAAIVFGLAWRRGMHPSVLILLGIAVSAVGAAGIQVLIIRGAIYGSSGYVWITGSTYGRSWDHVMIIAGFLVVLLPIALMLARRFDLLVFDEDSASGLGLNVQQTRLWAILVGVLLAAGAVACVGTVGFLGLIAPHAVRVLIGHNTRQSILLSSLLGAFLLVMADTVGRTVMAPTEIPSGILITLLGAPYFLYLMARSQRHSA</sequence>
<feature type="transmembrane region" description="Helical" evidence="8">
    <location>
        <begin position="318"/>
        <end position="337"/>
    </location>
</feature>
<feature type="transmembrane region" description="Helical" evidence="8">
    <location>
        <begin position="500"/>
        <end position="527"/>
    </location>
</feature>
<dbReference type="GO" id="GO:0033214">
    <property type="term" value="P:siderophore-iron import into cell"/>
    <property type="evidence" value="ECO:0007669"/>
    <property type="project" value="TreeGrafter"/>
</dbReference>
<accession>A0A4R6TYM2</accession>
<dbReference type="GO" id="GO:0005886">
    <property type="term" value="C:plasma membrane"/>
    <property type="evidence" value="ECO:0007669"/>
    <property type="project" value="UniProtKB-SubCell"/>
</dbReference>
<evidence type="ECO:0000256" key="6">
    <source>
        <dbReference type="ARBA" id="ARBA00022989"/>
    </source>
</evidence>
<feature type="transmembrane region" description="Helical" evidence="8">
    <location>
        <begin position="366"/>
        <end position="386"/>
    </location>
</feature>
<feature type="transmembrane region" description="Helical" evidence="8">
    <location>
        <begin position="473"/>
        <end position="494"/>
    </location>
</feature>
<feature type="transmembrane region" description="Helical" evidence="8">
    <location>
        <begin position="200"/>
        <end position="220"/>
    </location>
</feature>
<dbReference type="AlphaFoldDB" id="A0A4R6TYM2"/>
<evidence type="ECO:0000256" key="7">
    <source>
        <dbReference type="ARBA" id="ARBA00023136"/>
    </source>
</evidence>
<dbReference type="Pfam" id="PF01032">
    <property type="entry name" value="FecCD"/>
    <property type="match status" value="2"/>
</dbReference>
<feature type="transmembrane region" description="Helical" evidence="8">
    <location>
        <begin position="73"/>
        <end position="92"/>
    </location>
</feature>
<feature type="transmembrane region" description="Helical" evidence="8">
    <location>
        <begin position="104"/>
        <end position="124"/>
    </location>
</feature>
<feature type="transmembrane region" description="Helical" evidence="8">
    <location>
        <begin position="589"/>
        <end position="622"/>
    </location>
</feature>
<keyword evidence="10" id="KW-1185">Reference proteome</keyword>
<dbReference type="OrthoDB" id="9811721at2"/>
<dbReference type="EMBL" id="SNYJ01000014">
    <property type="protein sequence ID" value="TDQ37139.1"/>
    <property type="molecule type" value="Genomic_DNA"/>
</dbReference>
<dbReference type="SUPFAM" id="SSF81345">
    <property type="entry name" value="ABC transporter involved in vitamin B12 uptake, BtuC"/>
    <property type="match status" value="2"/>
</dbReference>
<dbReference type="GO" id="GO:0022857">
    <property type="term" value="F:transmembrane transporter activity"/>
    <property type="evidence" value="ECO:0007669"/>
    <property type="project" value="InterPro"/>
</dbReference>
<dbReference type="RefSeq" id="WP_133581343.1">
    <property type="nucleotide sequence ID" value="NZ_SNYJ01000014.1"/>
</dbReference>
<dbReference type="CDD" id="cd06550">
    <property type="entry name" value="TM_ABC_iron-siderophores_like"/>
    <property type="match status" value="2"/>
</dbReference>
<keyword evidence="3" id="KW-0813">Transport</keyword>
<keyword evidence="5 8" id="KW-0812">Transmembrane</keyword>
<feature type="transmembrane region" description="Helical" evidence="8">
    <location>
        <begin position="447"/>
        <end position="466"/>
    </location>
</feature>
<evidence type="ECO:0000313" key="9">
    <source>
        <dbReference type="EMBL" id="TDQ37139.1"/>
    </source>
</evidence>
<dbReference type="FunFam" id="1.10.3470.10:FF:000001">
    <property type="entry name" value="Vitamin B12 ABC transporter permease BtuC"/>
    <property type="match status" value="2"/>
</dbReference>
<dbReference type="InterPro" id="IPR037294">
    <property type="entry name" value="ABC_BtuC-like"/>
</dbReference>
<feature type="transmembrane region" description="Helical" evidence="8">
    <location>
        <begin position="130"/>
        <end position="148"/>
    </location>
</feature>
<dbReference type="InterPro" id="IPR000522">
    <property type="entry name" value="ABC_transptr_permease_BtuC"/>
</dbReference>
<comment type="subcellular location">
    <subcellularLocation>
        <location evidence="1">Cell membrane</location>
        <topology evidence="1">Multi-pass membrane protein</topology>
    </subcellularLocation>
</comment>
<keyword evidence="7 8" id="KW-0472">Membrane</keyword>
<evidence type="ECO:0000313" key="10">
    <source>
        <dbReference type="Proteomes" id="UP000295632"/>
    </source>
</evidence>
<proteinExistence type="inferred from homology"/>